<dbReference type="InterPro" id="IPR050417">
    <property type="entry name" value="Sugar_Epim/Isomerase"/>
</dbReference>
<dbReference type="InterPro" id="IPR013022">
    <property type="entry name" value="Xyl_isomerase-like_TIM-brl"/>
</dbReference>
<evidence type="ECO:0000313" key="4">
    <source>
        <dbReference type="EMBL" id="RST94396.1"/>
    </source>
</evidence>
<evidence type="ECO:0000256" key="2">
    <source>
        <dbReference type="NCBIfam" id="TIGR00542"/>
    </source>
</evidence>
<protein>
    <recommendedName>
        <fullName evidence="2">L-ribulose-5-phosphate 3-epimerase</fullName>
    </recommendedName>
</protein>
<dbReference type="NCBIfam" id="NF009688">
    <property type="entry name" value="PRK13209.1"/>
    <property type="match status" value="1"/>
</dbReference>
<reference evidence="4 5" key="1">
    <citation type="submission" date="2017-05" db="EMBL/GenBank/DDBJ databases">
        <title>Vagococcus spp. assemblies.</title>
        <authorList>
            <person name="Gulvik C.A."/>
        </authorList>
    </citation>
    <scope>NUCLEOTIDE SEQUENCE [LARGE SCALE GENOMIC DNA]</scope>
    <source>
        <strain evidence="4 5">SS1994</strain>
    </source>
</reference>
<dbReference type="GO" id="GO:0019852">
    <property type="term" value="P:L-ascorbic acid metabolic process"/>
    <property type="evidence" value="ECO:0007669"/>
    <property type="project" value="TreeGrafter"/>
</dbReference>
<dbReference type="GO" id="GO:0034015">
    <property type="term" value="F:L-ribulose-5-phosphate 3-epimerase activity"/>
    <property type="evidence" value="ECO:0007669"/>
    <property type="project" value="TreeGrafter"/>
</dbReference>
<dbReference type="InterPro" id="IPR036237">
    <property type="entry name" value="Xyl_isomerase-like_sf"/>
</dbReference>
<keyword evidence="1" id="KW-0413">Isomerase</keyword>
<dbReference type="Gene3D" id="3.20.20.150">
    <property type="entry name" value="Divalent-metal-dependent TIM barrel enzymes"/>
    <property type="match status" value="1"/>
</dbReference>
<proteinExistence type="predicted"/>
<evidence type="ECO:0000313" key="5">
    <source>
        <dbReference type="Proteomes" id="UP000288490"/>
    </source>
</evidence>
<comment type="caution">
    <text evidence="4">The sequence shown here is derived from an EMBL/GenBank/DDBJ whole genome shotgun (WGS) entry which is preliminary data.</text>
</comment>
<organism evidence="4 5">
    <name type="scientific">Vagococcus bubulae</name>
    <dbReference type="NCBI Taxonomy" id="1977868"/>
    <lineage>
        <taxon>Bacteria</taxon>
        <taxon>Bacillati</taxon>
        <taxon>Bacillota</taxon>
        <taxon>Bacilli</taxon>
        <taxon>Lactobacillales</taxon>
        <taxon>Enterococcaceae</taxon>
        <taxon>Vagococcus</taxon>
    </lineage>
</organism>
<dbReference type="SUPFAM" id="SSF51658">
    <property type="entry name" value="Xylose isomerase-like"/>
    <property type="match status" value="1"/>
</dbReference>
<dbReference type="OrthoDB" id="3185623at2"/>
<dbReference type="Pfam" id="PF01261">
    <property type="entry name" value="AP_endonuc_2"/>
    <property type="match status" value="1"/>
</dbReference>
<evidence type="ECO:0000259" key="3">
    <source>
        <dbReference type="Pfam" id="PF01261"/>
    </source>
</evidence>
<name>A0A429ZL46_9ENTE</name>
<evidence type="ECO:0000256" key="1">
    <source>
        <dbReference type="ARBA" id="ARBA00023235"/>
    </source>
</evidence>
<keyword evidence="5" id="KW-1185">Reference proteome</keyword>
<dbReference type="EMBL" id="NGJT01000008">
    <property type="protein sequence ID" value="RST94396.1"/>
    <property type="molecule type" value="Genomic_DNA"/>
</dbReference>
<accession>A0A429ZL46</accession>
<dbReference type="InterPro" id="IPR004560">
    <property type="entry name" value="L-Ru-5P_3-Epase"/>
</dbReference>
<sequence length="286" mass="33039">MAQIGIYEKALPKNISWDERFTIVKELGFDFIEMSIDETDERLARLDWTDDEIDRLRESMFKSGTRINSICLSGHRRFAYGSANQENQKMAKEMMVKAIHLAHKLSIKVIQVAGYDVYYEDKTIESRELFIEGLKEAVSLASQYGVVLSIEIMDDPFMSSISKFIEIKEQIHSPYLQVYPDLGNLSAWPENSPSVELEKGIDYITSIHLKDTYEVTDTFPGQFRDVPFGDGCVDFLGLLKCLKRLEYDGTFLIEMWSESSDDYEKEIMKAKEYLYPILKKAGYDIE</sequence>
<dbReference type="NCBIfam" id="NF009689">
    <property type="entry name" value="PRK13210.1"/>
    <property type="match status" value="1"/>
</dbReference>
<dbReference type="NCBIfam" id="TIGR00542">
    <property type="entry name" value="hxl6Piso_put"/>
    <property type="match status" value="1"/>
</dbReference>
<dbReference type="PANTHER" id="PTHR43489:SF1">
    <property type="entry name" value="L-RIBULOSE-5-PHOSPHATE 3-EPIMERASE SGBU-RELATED"/>
    <property type="match status" value="1"/>
</dbReference>
<dbReference type="RefSeq" id="WP_125957377.1">
    <property type="nucleotide sequence ID" value="NZ_JAQEJV010000009.1"/>
</dbReference>
<dbReference type="Proteomes" id="UP000288490">
    <property type="component" value="Unassembled WGS sequence"/>
</dbReference>
<dbReference type="AlphaFoldDB" id="A0A429ZL46"/>
<dbReference type="PANTHER" id="PTHR43489">
    <property type="entry name" value="ISOMERASE"/>
    <property type="match status" value="1"/>
</dbReference>
<feature type="domain" description="Xylose isomerase-like TIM barrel" evidence="3">
    <location>
        <begin position="22"/>
        <end position="274"/>
    </location>
</feature>
<gene>
    <name evidence="4" type="ORF">CBF36_05680</name>
</gene>
<dbReference type="GO" id="GO:0016861">
    <property type="term" value="F:intramolecular oxidoreductase activity, interconverting aldoses and ketoses"/>
    <property type="evidence" value="ECO:0007669"/>
    <property type="project" value="InterPro"/>
</dbReference>